<feature type="transmembrane region" description="Helical" evidence="6">
    <location>
        <begin position="111"/>
        <end position="131"/>
    </location>
</feature>
<name>A0A5C8NK38_9ACTN</name>
<evidence type="ECO:0000256" key="1">
    <source>
        <dbReference type="ARBA" id="ARBA00004651"/>
    </source>
</evidence>
<keyword evidence="5 6" id="KW-0472">Membrane</keyword>
<reference evidence="8 9" key="1">
    <citation type="submission" date="2019-06" db="EMBL/GenBank/DDBJ databases">
        <title>Aeromicrobium sp. nov., isolated from a maize field.</title>
        <authorList>
            <person name="Lin S.-Y."/>
            <person name="Tsai C.-F."/>
            <person name="Young C.-C."/>
        </authorList>
    </citation>
    <scope>NUCLEOTIDE SEQUENCE [LARGE SCALE GENOMIC DNA]</scope>
    <source>
        <strain evidence="8 9">CC-CFT486</strain>
    </source>
</reference>
<feature type="domain" description="Type II secretion system protein GspF" evidence="7">
    <location>
        <begin position="146"/>
        <end position="270"/>
    </location>
</feature>
<evidence type="ECO:0000256" key="2">
    <source>
        <dbReference type="ARBA" id="ARBA00022475"/>
    </source>
</evidence>
<evidence type="ECO:0000256" key="6">
    <source>
        <dbReference type="SAM" id="Phobius"/>
    </source>
</evidence>
<keyword evidence="3 6" id="KW-0812">Transmembrane</keyword>
<keyword evidence="9" id="KW-1185">Reference proteome</keyword>
<evidence type="ECO:0000313" key="9">
    <source>
        <dbReference type="Proteomes" id="UP000321571"/>
    </source>
</evidence>
<dbReference type="Gene3D" id="1.20.81.30">
    <property type="entry name" value="Type II secretion system (T2SS), domain F"/>
    <property type="match status" value="1"/>
</dbReference>
<keyword evidence="2" id="KW-1003">Cell membrane</keyword>
<keyword evidence="4 6" id="KW-1133">Transmembrane helix</keyword>
<evidence type="ECO:0000313" key="8">
    <source>
        <dbReference type="EMBL" id="TXL62129.1"/>
    </source>
</evidence>
<dbReference type="PANTHER" id="PTHR35007:SF1">
    <property type="entry name" value="PILUS ASSEMBLY PROTEIN"/>
    <property type="match status" value="1"/>
</dbReference>
<dbReference type="Proteomes" id="UP000321571">
    <property type="component" value="Unassembled WGS sequence"/>
</dbReference>
<feature type="transmembrane region" description="Helical" evidence="6">
    <location>
        <begin position="254"/>
        <end position="273"/>
    </location>
</feature>
<comment type="subcellular location">
    <subcellularLocation>
        <location evidence="1">Cell membrane</location>
        <topology evidence="1">Multi-pass membrane protein</topology>
    </subcellularLocation>
</comment>
<dbReference type="Pfam" id="PF00482">
    <property type="entry name" value="T2SSF"/>
    <property type="match status" value="1"/>
</dbReference>
<dbReference type="RefSeq" id="WP_147684522.1">
    <property type="nucleotide sequence ID" value="NZ_VDUX01000002.1"/>
</dbReference>
<dbReference type="InterPro" id="IPR018076">
    <property type="entry name" value="T2SS_GspF_dom"/>
</dbReference>
<dbReference type="AlphaFoldDB" id="A0A5C8NK38"/>
<dbReference type="GO" id="GO:0005886">
    <property type="term" value="C:plasma membrane"/>
    <property type="evidence" value="ECO:0007669"/>
    <property type="project" value="UniProtKB-SubCell"/>
</dbReference>
<protein>
    <submittedName>
        <fullName evidence="8">Type II secretion system protein F</fullName>
    </submittedName>
</protein>
<dbReference type="OrthoDB" id="597333at2"/>
<sequence length="313" mass="33752">MALLLGGIGATVLAAVLLFMTFAPPKVAVERRRPMSKENHDDGTTVLTSTSNYLVARTDRLLREASWAPVSAHDLELAGLAMTPGAVVVSVVAVSAALLILTYVFTASVFLAVLLALLVPAGAKIALVLAIDRRQKAFTDQLDETLQIIASSLRAGHSFQAAVDAVAQAAEPPTSEEFTRVINEHRIGRDLIVALTQTADRMNSEDFRWVAEAVAVHRETGGNLNEIIDRVGATMRERRQVREQVYALSAEGRFSAIVLMLLPPIGAGAFVLLNPGYMDPLVTTTTGKIVIACSLVMYVIGGFWIKKLVDLEY</sequence>
<feature type="transmembrane region" description="Helical" evidence="6">
    <location>
        <begin position="285"/>
        <end position="305"/>
    </location>
</feature>
<feature type="transmembrane region" description="Helical" evidence="6">
    <location>
        <begin position="85"/>
        <end position="105"/>
    </location>
</feature>
<accession>A0A5C8NK38</accession>
<evidence type="ECO:0000256" key="4">
    <source>
        <dbReference type="ARBA" id="ARBA00022989"/>
    </source>
</evidence>
<gene>
    <name evidence="8" type="ORF">FHP06_05315</name>
</gene>
<dbReference type="PANTHER" id="PTHR35007">
    <property type="entry name" value="INTEGRAL MEMBRANE PROTEIN-RELATED"/>
    <property type="match status" value="1"/>
</dbReference>
<proteinExistence type="predicted"/>
<dbReference type="InterPro" id="IPR042094">
    <property type="entry name" value="T2SS_GspF_sf"/>
</dbReference>
<organism evidence="8 9">
    <name type="scientific">Aeromicrobium terrae</name>
    <dbReference type="NCBI Taxonomy" id="2498846"/>
    <lineage>
        <taxon>Bacteria</taxon>
        <taxon>Bacillati</taxon>
        <taxon>Actinomycetota</taxon>
        <taxon>Actinomycetes</taxon>
        <taxon>Propionibacteriales</taxon>
        <taxon>Nocardioidaceae</taxon>
        <taxon>Aeromicrobium</taxon>
    </lineage>
</organism>
<dbReference type="EMBL" id="VDUX01000002">
    <property type="protein sequence ID" value="TXL62129.1"/>
    <property type="molecule type" value="Genomic_DNA"/>
</dbReference>
<comment type="caution">
    <text evidence="8">The sequence shown here is derived from an EMBL/GenBank/DDBJ whole genome shotgun (WGS) entry which is preliminary data.</text>
</comment>
<evidence type="ECO:0000256" key="5">
    <source>
        <dbReference type="ARBA" id="ARBA00023136"/>
    </source>
</evidence>
<feature type="transmembrane region" description="Helical" evidence="6">
    <location>
        <begin position="6"/>
        <end position="23"/>
    </location>
</feature>
<evidence type="ECO:0000256" key="3">
    <source>
        <dbReference type="ARBA" id="ARBA00022692"/>
    </source>
</evidence>
<evidence type="ECO:0000259" key="7">
    <source>
        <dbReference type="Pfam" id="PF00482"/>
    </source>
</evidence>